<dbReference type="PANTHER" id="PTHR10353">
    <property type="entry name" value="GLYCOSYL HYDROLASE"/>
    <property type="match status" value="1"/>
</dbReference>
<reference evidence="7 8" key="1">
    <citation type="submission" date="2019-01" db="EMBL/GenBank/DDBJ databases">
        <title>Sequencing of cultivated peanut Arachis hypogaea provides insights into genome evolution and oil improvement.</title>
        <authorList>
            <person name="Chen X."/>
        </authorList>
    </citation>
    <scope>NUCLEOTIDE SEQUENCE [LARGE SCALE GENOMIC DNA]</scope>
    <source>
        <strain evidence="8">cv. Fuhuasheng</strain>
        <tissue evidence="7">Leaves</tissue>
    </source>
</reference>
<dbReference type="GO" id="GO:0005975">
    <property type="term" value="P:carbohydrate metabolic process"/>
    <property type="evidence" value="ECO:0007669"/>
    <property type="project" value="InterPro"/>
</dbReference>
<feature type="signal peptide" evidence="6">
    <location>
        <begin position="1"/>
        <end position="23"/>
    </location>
</feature>
<accession>A0A445D419</accession>
<proteinExistence type="inferred from homology"/>
<dbReference type="Pfam" id="PF00232">
    <property type="entry name" value="Glyco_hydro_1"/>
    <property type="match status" value="1"/>
</dbReference>
<dbReference type="PROSITE" id="PS00653">
    <property type="entry name" value="GLYCOSYL_HYDROL_F1_2"/>
    <property type="match status" value="1"/>
</dbReference>
<dbReference type="STRING" id="3818.A0A445D419"/>
<comment type="similarity">
    <text evidence="1 4">Belongs to the glycosyl hydrolase 1 family.</text>
</comment>
<dbReference type="PRINTS" id="PR00131">
    <property type="entry name" value="GLHYDRLASE1"/>
</dbReference>
<evidence type="ECO:0000256" key="4">
    <source>
        <dbReference type="RuleBase" id="RU003690"/>
    </source>
</evidence>
<organism evidence="7 8">
    <name type="scientific">Arachis hypogaea</name>
    <name type="common">Peanut</name>
    <dbReference type="NCBI Taxonomy" id="3818"/>
    <lineage>
        <taxon>Eukaryota</taxon>
        <taxon>Viridiplantae</taxon>
        <taxon>Streptophyta</taxon>
        <taxon>Embryophyta</taxon>
        <taxon>Tracheophyta</taxon>
        <taxon>Spermatophyta</taxon>
        <taxon>Magnoliopsida</taxon>
        <taxon>eudicotyledons</taxon>
        <taxon>Gunneridae</taxon>
        <taxon>Pentapetalae</taxon>
        <taxon>rosids</taxon>
        <taxon>fabids</taxon>
        <taxon>Fabales</taxon>
        <taxon>Fabaceae</taxon>
        <taxon>Papilionoideae</taxon>
        <taxon>50 kb inversion clade</taxon>
        <taxon>dalbergioids sensu lato</taxon>
        <taxon>Dalbergieae</taxon>
        <taxon>Pterocarpus clade</taxon>
        <taxon>Arachis</taxon>
    </lineage>
</organism>
<dbReference type="PANTHER" id="PTHR10353:SF327">
    <property type="entry name" value="GLYCOSIDE HYDROLASE FAMILY 1 PROTEIN"/>
    <property type="match status" value="1"/>
</dbReference>
<evidence type="ECO:0000313" key="7">
    <source>
        <dbReference type="EMBL" id="RYR57973.1"/>
    </source>
</evidence>
<dbReference type="SUPFAM" id="SSF51445">
    <property type="entry name" value="(Trans)glycosidases"/>
    <property type="match status" value="1"/>
</dbReference>
<dbReference type="InterPro" id="IPR001360">
    <property type="entry name" value="Glyco_hydro_1"/>
</dbReference>
<dbReference type="Gene3D" id="3.20.20.80">
    <property type="entry name" value="Glycosidases"/>
    <property type="match status" value="1"/>
</dbReference>
<keyword evidence="6" id="KW-0732">Signal</keyword>
<evidence type="ECO:0000256" key="3">
    <source>
        <dbReference type="ARBA" id="ARBA00023295"/>
    </source>
</evidence>
<feature type="chain" id="PRO_5019171410" description="Beta-glucosidase" evidence="6">
    <location>
        <begin position="24"/>
        <end position="534"/>
    </location>
</feature>
<dbReference type="AlphaFoldDB" id="A0A445D419"/>
<evidence type="ECO:0000256" key="5">
    <source>
        <dbReference type="SAM" id="MobiDB-lite"/>
    </source>
</evidence>
<dbReference type="Proteomes" id="UP000289738">
    <property type="component" value="Chromosome A05"/>
</dbReference>
<dbReference type="InterPro" id="IPR033132">
    <property type="entry name" value="GH_1_N_CS"/>
</dbReference>
<name>A0A445D419_ARAHY</name>
<dbReference type="InterPro" id="IPR017853">
    <property type="entry name" value="GH"/>
</dbReference>
<evidence type="ECO:0000256" key="2">
    <source>
        <dbReference type="ARBA" id="ARBA00022801"/>
    </source>
</evidence>
<evidence type="ECO:0000256" key="6">
    <source>
        <dbReference type="SAM" id="SignalP"/>
    </source>
</evidence>
<gene>
    <name evidence="7" type="ORF">Ahy_A05g023640</name>
</gene>
<protein>
    <recommendedName>
        <fullName evidence="9">Beta-glucosidase</fullName>
    </recommendedName>
</protein>
<dbReference type="EMBL" id="SDMP01000005">
    <property type="protein sequence ID" value="RYR57973.1"/>
    <property type="molecule type" value="Genomic_DNA"/>
</dbReference>
<comment type="caution">
    <text evidence="7">The sequence shown here is derived from an EMBL/GenBank/DDBJ whole genome shotgun (WGS) entry which is preliminary data.</text>
</comment>
<dbReference type="GO" id="GO:0008422">
    <property type="term" value="F:beta-glucosidase activity"/>
    <property type="evidence" value="ECO:0007669"/>
    <property type="project" value="TreeGrafter"/>
</dbReference>
<keyword evidence="8" id="KW-1185">Reference proteome</keyword>
<evidence type="ECO:0000313" key="8">
    <source>
        <dbReference type="Proteomes" id="UP000289738"/>
    </source>
</evidence>
<evidence type="ECO:0000256" key="1">
    <source>
        <dbReference type="ARBA" id="ARBA00010838"/>
    </source>
</evidence>
<feature type="region of interest" description="Disordered" evidence="5">
    <location>
        <begin position="65"/>
        <end position="89"/>
    </location>
</feature>
<feature type="compositionally biased region" description="Basic and acidic residues" evidence="5">
    <location>
        <begin position="79"/>
        <end position="89"/>
    </location>
</feature>
<keyword evidence="2" id="KW-0378">Hydrolase</keyword>
<evidence type="ECO:0008006" key="9">
    <source>
        <dbReference type="Google" id="ProtNLM"/>
    </source>
</evidence>
<keyword evidence="3" id="KW-0326">Glycosidase</keyword>
<sequence length="534" mass="61402">MAFINAHHLLGVLLLLSLTTIEADEIIFNSTLTTTEYFGRTSFPPDFIFGSGSSAYQVEGAVNEGGRGPSNWDNFTHSYPDKIQDRSNGDVSVDEYHRYKEDLKLMKDMNMDAYRFSISWSRILPKGRVSGGVNTEGINYYNNLINELKDKGLKPFVTIFHWDVPQTLEEEYGGFLSLKIVVSVNKRNLKDYMISKFIYLTLYRDDFRDYAKLCFEEFGDRVKHWSTLNEPWTFSKHGYAKGSYAPGRCSPWQNLNCTGGDSATEPYNVAHHMLLAHAAAVNIYQTRYQRFQGGKIGITLNCHWMMPLSNTISDRSAAQRSLDFMLGWFMEPLTTGRYPSSMVHLVGNRLPKSFDFIGLNYYTSYYATNAPDINANPSYLTDSLANLTNKRHGIPIGPPAASSWLSVYPRGIRELLLYIKKKYNNPVIYITENGIDEVNDPKIPLKEALKDGTRIDYYDEHLYYVHKAIKEGVRVKGFFAWSFSDNYEWNYGYTVRFGIYFVDYKNGLKRYPKLSATWFKNFLQLKVPTHGDSR</sequence>
<dbReference type="FunFam" id="3.20.20.80:FF:000020">
    <property type="entry name" value="Beta-glucosidase 12"/>
    <property type="match status" value="1"/>
</dbReference>